<reference evidence="1 2" key="1">
    <citation type="submission" date="2015-04" db="EMBL/GenBank/DDBJ databases">
        <title>Complete Sequence for the Genome of the Thioalkalivibrio versutus D301.</title>
        <authorList>
            <person name="Mu T."/>
            <person name="Zhou J."/>
            <person name="Xu X."/>
        </authorList>
    </citation>
    <scope>NUCLEOTIDE SEQUENCE [LARGE SCALE GENOMIC DNA]</scope>
    <source>
        <strain evidence="1 2">D301</strain>
    </source>
</reference>
<organism evidence="1 2">
    <name type="scientific">Thioalkalivibrio versutus</name>
    <dbReference type="NCBI Taxonomy" id="106634"/>
    <lineage>
        <taxon>Bacteria</taxon>
        <taxon>Pseudomonadati</taxon>
        <taxon>Pseudomonadota</taxon>
        <taxon>Gammaproteobacteria</taxon>
        <taxon>Chromatiales</taxon>
        <taxon>Ectothiorhodospiraceae</taxon>
        <taxon>Thioalkalivibrio</taxon>
    </lineage>
</organism>
<dbReference type="OrthoDB" id="9794178at2"/>
<evidence type="ECO:0000313" key="2">
    <source>
        <dbReference type="Proteomes" id="UP000064201"/>
    </source>
</evidence>
<dbReference type="STRING" id="106634.TVD_13110"/>
<dbReference type="KEGG" id="tvr:TVD_13110"/>
<dbReference type="Pfam" id="PF06155">
    <property type="entry name" value="GBBH-like_N"/>
    <property type="match status" value="1"/>
</dbReference>
<dbReference type="EMBL" id="CP011367">
    <property type="protein sequence ID" value="AKJ96239.1"/>
    <property type="molecule type" value="Genomic_DNA"/>
</dbReference>
<dbReference type="PANTHER" id="PTHR35303:SF5">
    <property type="entry name" value="OS02G0197800 PROTEIN"/>
    <property type="match status" value="1"/>
</dbReference>
<dbReference type="PANTHER" id="PTHR35303">
    <property type="entry name" value="OS02G0197800 PROTEIN"/>
    <property type="match status" value="1"/>
</dbReference>
<dbReference type="AlphaFoldDB" id="A0A0G3G788"/>
<accession>A0A0G3G788</accession>
<keyword evidence="2" id="KW-1185">Reference proteome</keyword>
<gene>
    <name evidence="1" type="ORF">TVD_13110</name>
</gene>
<sequence length="121" mass="13922">MSSTHRPTDIQLHQKSRILELTYSDGSHFELPCEFLRVYSPSAEVRGHGKGQEVLQVGKEDVNITGIEPVGNYAVKLVFSDGHDTGIYDWDYLHELGTNQERLWQDYLDRLKEAGHERKTH</sequence>
<evidence type="ECO:0000313" key="1">
    <source>
        <dbReference type="EMBL" id="AKJ96239.1"/>
    </source>
</evidence>
<dbReference type="InterPro" id="IPR038492">
    <property type="entry name" value="GBBH-like_N_sf"/>
</dbReference>
<dbReference type="GO" id="GO:0016853">
    <property type="term" value="F:isomerase activity"/>
    <property type="evidence" value="ECO:0007669"/>
    <property type="project" value="UniProtKB-KW"/>
</dbReference>
<dbReference type="RefSeq" id="WP_018145031.1">
    <property type="nucleotide sequence ID" value="NZ_CP011367.1"/>
</dbReference>
<protein>
    <submittedName>
        <fullName evidence="1">1-(5-phosphoribosyl)-5-[(5-phosphoribosylamino)methylideneamino] imidazole-4-carboxamide isomerase</fullName>
    </submittedName>
</protein>
<dbReference type="PATRIC" id="fig|106634.4.peg.2675"/>
<keyword evidence="1" id="KW-0413">Isomerase</keyword>
<name>A0A0G3G788_9GAMM</name>
<dbReference type="Proteomes" id="UP000064201">
    <property type="component" value="Chromosome"/>
</dbReference>
<proteinExistence type="predicted"/>
<dbReference type="Gene3D" id="3.30.2020.30">
    <property type="match status" value="1"/>
</dbReference>
<dbReference type="InterPro" id="IPR010376">
    <property type="entry name" value="GBBH-like_N"/>
</dbReference>